<evidence type="ECO:0000313" key="3">
    <source>
        <dbReference type="Proteomes" id="UP000003963"/>
    </source>
</evidence>
<feature type="compositionally biased region" description="Basic residues" evidence="1">
    <location>
        <begin position="119"/>
        <end position="130"/>
    </location>
</feature>
<reference evidence="2 3" key="1">
    <citation type="submission" date="2009-02" db="EMBL/GenBank/DDBJ databases">
        <title>Annotation of Streptomyces hygroscopicus strain ATCC 53653.</title>
        <authorList>
            <consortium name="The Broad Institute Genome Sequencing Platform"/>
            <consortium name="Broad Institute Microbial Sequencing Center"/>
            <person name="Fischbach M."/>
            <person name="Godfrey P."/>
            <person name="Ward D."/>
            <person name="Young S."/>
            <person name="Zeng Q."/>
            <person name="Koehrsen M."/>
            <person name="Alvarado L."/>
            <person name="Berlin A.M."/>
            <person name="Bochicchio J."/>
            <person name="Borenstein D."/>
            <person name="Chapman S.B."/>
            <person name="Chen Z."/>
            <person name="Engels R."/>
            <person name="Freedman E."/>
            <person name="Gellesch M."/>
            <person name="Goldberg J."/>
            <person name="Griggs A."/>
            <person name="Gujja S."/>
            <person name="Heilman E.R."/>
            <person name="Heiman D.I."/>
            <person name="Hepburn T.A."/>
            <person name="Howarth C."/>
            <person name="Jen D."/>
            <person name="Larson L."/>
            <person name="Lewis B."/>
            <person name="Mehta T."/>
            <person name="Park D."/>
            <person name="Pearson M."/>
            <person name="Richards J."/>
            <person name="Roberts A."/>
            <person name="Saif S."/>
            <person name="Shea T.D."/>
            <person name="Shenoy N."/>
            <person name="Sisk P."/>
            <person name="Stolte C."/>
            <person name="Sykes S.N."/>
            <person name="Thomson T."/>
            <person name="Walk T."/>
            <person name="White J."/>
            <person name="Yandava C."/>
            <person name="Straight P."/>
            <person name="Clardy J."/>
            <person name="Hung D."/>
            <person name="Kolter R."/>
            <person name="Mekalanos J."/>
            <person name="Walker S."/>
            <person name="Walsh C.T."/>
            <person name="Wieland-Brown L.C."/>
            <person name="Haas B."/>
            <person name="Nusbaum C."/>
            <person name="Birren B."/>
        </authorList>
    </citation>
    <scope>NUCLEOTIDE SEQUENCE [LARGE SCALE GENOMIC DNA]</scope>
    <source>
        <strain evidence="2 3">ATCC 53653</strain>
    </source>
</reference>
<name>D9W8I7_9ACTN</name>
<dbReference type="STRING" id="457427.SSOG_04389"/>
<dbReference type="PROSITE" id="PS51257">
    <property type="entry name" value="PROKAR_LIPOPROTEIN"/>
    <property type="match status" value="1"/>
</dbReference>
<dbReference type="AlphaFoldDB" id="D9W8I7"/>
<feature type="region of interest" description="Disordered" evidence="1">
    <location>
        <begin position="83"/>
        <end position="130"/>
    </location>
</feature>
<keyword evidence="3" id="KW-1185">Reference proteome</keyword>
<gene>
    <name evidence="2" type="ORF">SSOG_04389</name>
</gene>
<organism evidence="2 3">
    <name type="scientific">Streptomyces himastatinicus ATCC 53653</name>
    <dbReference type="NCBI Taxonomy" id="457427"/>
    <lineage>
        <taxon>Bacteria</taxon>
        <taxon>Bacillati</taxon>
        <taxon>Actinomycetota</taxon>
        <taxon>Actinomycetes</taxon>
        <taxon>Kitasatosporales</taxon>
        <taxon>Streptomycetaceae</taxon>
        <taxon>Streptomyces</taxon>
        <taxon>Streptomyces violaceusniger group</taxon>
    </lineage>
</organism>
<evidence type="ECO:0000313" key="2">
    <source>
        <dbReference type="EMBL" id="EFL24675.1"/>
    </source>
</evidence>
<protein>
    <submittedName>
        <fullName evidence="2">Uncharacterized protein</fullName>
    </submittedName>
</protein>
<dbReference type="HOGENOM" id="CLU_1936955_0_0_11"/>
<dbReference type="EMBL" id="GG657754">
    <property type="protein sequence ID" value="EFL24675.1"/>
    <property type="molecule type" value="Genomic_DNA"/>
</dbReference>
<dbReference type="Proteomes" id="UP000003963">
    <property type="component" value="Unassembled WGS sequence"/>
</dbReference>
<accession>D9W8I7</accession>
<sequence length="130" mass="14037">MDRPHLGDFCVVPNPSTGLGCRMGSVEVSRVWNCGQRESTDCGRTDCPQDVLRVVHRPPTATGGLPTASPHACPLFGNETVTLTGPSERRHTKEPGWAVGKVGKTGDAAGENRASPVHRVCRTFRRPQNH</sequence>
<evidence type="ECO:0000256" key="1">
    <source>
        <dbReference type="SAM" id="MobiDB-lite"/>
    </source>
</evidence>
<proteinExistence type="predicted"/>